<dbReference type="FunFam" id="3.40.50.300:FF:001151">
    <property type="entry name" value="Large subunit GTPase 1"/>
    <property type="match status" value="1"/>
</dbReference>
<comment type="subcellular location">
    <subcellularLocation>
        <location evidence="1">Cytoplasm</location>
    </subcellularLocation>
</comment>
<dbReference type="SUPFAM" id="SSF52540">
    <property type="entry name" value="P-loop containing nucleoside triphosphate hydrolases"/>
    <property type="match status" value="1"/>
</dbReference>
<evidence type="ECO:0000313" key="8">
    <source>
        <dbReference type="EMBL" id="KAF4632355.1"/>
    </source>
</evidence>
<dbReference type="Proteomes" id="UP000566819">
    <property type="component" value="Unassembled WGS sequence"/>
</dbReference>
<dbReference type="PROSITE" id="PS51721">
    <property type="entry name" value="G_CP"/>
    <property type="match status" value="1"/>
</dbReference>
<reference evidence="8 9" key="1">
    <citation type="submission" date="2020-03" db="EMBL/GenBank/DDBJ databases">
        <title>Draft Genome Sequence of Cudoniella acicularis.</title>
        <authorList>
            <person name="Buettner E."/>
            <person name="Kellner H."/>
        </authorList>
    </citation>
    <scope>NUCLEOTIDE SEQUENCE [LARGE SCALE GENOMIC DNA]</scope>
    <source>
        <strain evidence="8 9">DSM 108380</strain>
    </source>
</reference>
<dbReference type="InterPro" id="IPR043358">
    <property type="entry name" value="GNL1-like"/>
</dbReference>
<comment type="caution">
    <text evidence="8">The sequence shown here is derived from an EMBL/GenBank/DDBJ whole genome shotgun (WGS) entry which is preliminary data.</text>
</comment>
<keyword evidence="3" id="KW-0547">Nucleotide-binding</keyword>
<evidence type="ECO:0000256" key="3">
    <source>
        <dbReference type="ARBA" id="ARBA00022741"/>
    </source>
</evidence>
<keyword evidence="4" id="KW-0378">Hydrolase</keyword>
<evidence type="ECO:0000256" key="4">
    <source>
        <dbReference type="ARBA" id="ARBA00022801"/>
    </source>
</evidence>
<evidence type="ECO:0000313" key="9">
    <source>
        <dbReference type="Proteomes" id="UP000566819"/>
    </source>
</evidence>
<evidence type="ECO:0000256" key="6">
    <source>
        <dbReference type="SAM" id="MobiDB-lite"/>
    </source>
</evidence>
<dbReference type="GO" id="GO:0005829">
    <property type="term" value="C:cytosol"/>
    <property type="evidence" value="ECO:0007669"/>
    <property type="project" value="TreeGrafter"/>
</dbReference>
<dbReference type="OrthoDB" id="61815at2759"/>
<evidence type="ECO:0000256" key="1">
    <source>
        <dbReference type="ARBA" id="ARBA00004496"/>
    </source>
</evidence>
<keyword evidence="2" id="KW-0963">Cytoplasm</keyword>
<evidence type="ECO:0000259" key="7">
    <source>
        <dbReference type="PROSITE" id="PS51721"/>
    </source>
</evidence>
<dbReference type="InterPro" id="IPR006073">
    <property type="entry name" value="GTP-bd"/>
</dbReference>
<dbReference type="PANTHER" id="PTHR45709:SF2">
    <property type="entry name" value="LARGE SUBUNIT GTPASE 1 HOMOLOG"/>
    <property type="match status" value="1"/>
</dbReference>
<dbReference type="AlphaFoldDB" id="A0A8H4W5F0"/>
<keyword evidence="9" id="KW-1185">Reference proteome</keyword>
<dbReference type="Pfam" id="PF01926">
    <property type="entry name" value="MMR_HSR1"/>
    <property type="match status" value="1"/>
</dbReference>
<feature type="compositionally biased region" description="Basic and acidic residues" evidence="6">
    <location>
        <begin position="293"/>
        <end position="304"/>
    </location>
</feature>
<feature type="region of interest" description="Disordered" evidence="6">
    <location>
        <begin position="262"/>
        <end position="325"/>
    </location>
</feature>
<name>A0A8H4W5F0_9HELO</name>
<dbReference type="Gene3D" id="3.40.50.300">
    <property type="entry name" value="P-loop containing nucleotide triphosphate hydrolases"/>
    <property type="match status" value="1"/>
</dbReference>
<sequence length="744" mass="82513">MVLAKSKNAVGLGNSLMNDRFGKGKGADRKKVTTAGIHRINHATGETYVTNERKEASWVKMRSVTEQAALDEFLSTAELAGTDFTAEKMNNVKIIHTDQKNPYLLSAAEERAAVGKQKAHRDRLTVPRRPHWDSTTTADQLDRMERDSLLEWRRGLAELQENNDLLMTPFERNLEVWRQLWRVIERSDLVVQIVDARNPLLFRSEDLERYVKDVDKRKENLLLVNKADMLTLEQRQSWAVYFEEAGISYKFFSASLAKELNEAREESEDDEPDVPGSSASKLADITQKLTINDNERGGKVPGEKQEDEDEDEDEDGEKEAEDEKTRILTVDELEALFLLHAPDNIDSDPENPRKTQIGLVGYPNVGKSSTINALIGAKKVSVSSTPGKTKHFQTIHLSDKVLLCDCPGLVFPNFATTKAELVCNGILPIDQLREFTGPAGLVAKRIPQKFLEAMYGMKIQTRPLEEGGTGVPTAEEILTAYAKARGFTRTGQGQPDESRAARYVLKDYVNGKLLFCQPPPGDIDPLEFNRELYDEGHLPEKRRLALTDMESLSDAPISVADLDFIRLPEGSKTKKLDGAFFGPGQGSRGHLKMPFNHKYTEQGTASGKQLSGRKQKTMLALEKDMDPNDVKMLTTYYSAAPDANGVFPATSNFWNQEVSADNAGDPGDFLTQPGRQVGSYILSIRNAANPTNVNDPGELNFAWGNETWDSTNTDDCSVVPVGPSGGAGATTYTCVFQCDVDVGQ</sequence>
<keyword evidence="5" id="KW-0342">GTP-binding</keyword>
<dbReference type="GO" id="GO:0000054">
    <property type="term" value="P:ribosomal subunit export from nucleus"/>
    <property type="evidence" value="ECO:0007669"/>
    <property type="project" value="TreeGrafter"/>
</dbReference>
<dbReference type="EMBL" id="JAAMPI010000354">
    <property type="protein sequence ID" value="KAF4632355.1"/>
    <property type="molecule type" value="Genomic_DNA"/>
</dbReference>
<proteinExistence type="predicted"/>
<dbReference type="InterPro" id="IPR023179">
    <property type="entry name" value="GTP-bd_ortho_bundle_sf"/>
</dbReference>
<protein>
    <recommendedName>
        <fullName evidence="7">CP-type G domain-containing protein</fullName>
    </recommendedName>
</protein>
<accession>A0A8H4W5F0</accession>
<dbReference type="GO" id="GO:0005525">
    <property type="term" value="F:GTP binding"/>
    <property type="evidence" value="ECO:0007669"/>
    <property type="project" value="UniProtKB-KW"/>
</dbReference>
<gene>
    <name evidence="8" type="ORF">G7Y89_g5775</name>
</gene>
<feature type="compositionally biased region" description="Acidic residues" evidence="6">
    <location>
        <begin position="305"/>
        <end position="320"/>
    </location>
</feature>
<dbReference type="InterPro" id="IPR027417">
    <property type="entry name" value="P-loop_NTPase"/>
</dbReference>
<dbReference type="PANTHER" id="PTHR45709">
    <property type="entry name" value="LARGE SUBUNIT GTPASE 1 HOMOLOG-RELATED"/>
    <property type="match status" value="1"/>
</dbReference>
<dbReference type="GO" id="GO:0003924">
    <property type="term" value="F:GTPase activity"/>
    <property type="evidence" value="ECO:0007669"/>
    <property type="project" value="InterPro"/>
</dbReference>
<feature type="domain" description="CP-type G" evidence="7">
    <location>
        <begin position="177"/>
        <end position="412"/>
    </location>
</feature>
<dbReference type="InterPro" id="IPR030378">
    <property type="entry name" value="G_CP_dom"/>
</dbReference>
<dbReference type="Gene3D" id="1.10.1580.10">
    <property type="match status" value="1"/>
</dbReference>
<evidence type="ECO:0000256" key="2">
    <source>
        <dbReference type="ARBA" id="ARBA00022490"/>
    </source>
</evidence>
<dbReference type="CDD" id="cd01857">
    <property type="entry name" value="HSR1_MMR1"/>
    <property type="match status" value="1"/>
</dbReference>
<evidence type="ECO:0000256" key="5">
    <source>
        <dbReference type="ARBA" id="ARBA00023134"/>
    </source>
</evidence>
<organism evidence="8 9">
    <name type="scientific">Cudoniella acicularis</name>
    <dbReference type="NCBI Taxonomy" id="354080"/>
    <lineage>
        <taxon>Eukaryota</taxon>
        <taxon>Fungi</taxon>
        <taxon>Dikarya</taxon>
        <taxon>Ascomycota</taxon>
        <taxon>Pezizomycotina</taxon>
        <taxon>Leotiomycetes</taxon>
        <taxon>Helotiales</taxon>
        <taxon>Tricladiaceae</taxon>
        <taxon>Cudoniella</taxon>
    </lineage>
</organism>